<feature type="compositionally biased region" description="Pro residues" evidence="1">
    <location>
        <begin position="762"/>
        <end position="772"/>
    </location>
</feature>
<feature type="compositionally biased region" description="Polar residues" evidence="1">
    <location>
        <begin position="811"/>
        <end position="834"/>
    </location>
</feature>
<feature type="compositionally biased region" description="Basic residues" evidence="1">
    <location>
        <begin position="67"/>
        <end position="85"/>
    </location>
</feature>
<feature type="region of interest" description="Disordered" evidence="1">
    <location>
        <begin position="787"/>
        <end position="806"/>
    </location>
</feature>
<organism evidence="2 3">
    <name type="scientific">Ascobolus immersus RN42</name>
    <dbReference type="NCBI Taxonomy" id="1160509"/>
    <lineage>
        <taxon>Eukaryota</taxon>
        <taxon>Fungi</taxon>
        <taxon>Dikarya</taxon>
        <taxon>Ascomycota</taxon>
        <taxon>Pezizomycotina</taxon>
        <taxon>Pezizomycetes</taxon>
        <taxon>Pezizales</taxon>
        <taxon>Ascobolaceae</taxon>
        <taxon>Ascobolus</taxon>
    </lineage>
</organism>
<feature type="compositionally biased region" description="Polar residues" evidence="1">
    <location>
        <begin position="797"/>
        <end position="806"/>
    </location>
</feature>
<feature type="compositionally biased region" description="Low complexity" evidence="1">
    <location>
        <begin position="639"/>
        <end position="655"/>
    </location>
</feature>
<accession>A0A3N4HHV7</accession>
<feature type="region of interest" description="Disordered" evidence="1">
    <location>
        <begin position="342"/>
        <end position="402"/>
    </location>
</feature>
<feature type="compositionally biased region" description="Low complexity" evidence="1">
    <location>
        <begin position="201"/>
        <end position="214"/>
    </location>
</feature>
<feature type="compositionally biased region" description="Low complexity" evidence="1">
    <location>
        <begin position="683"/>
        <end position="702"/>
    </location>
</feature>
<feature type="compositionally biased region" description="Polar residues" evidence="1">
    <location>
        <begin position="841"/>
        <end position="853"/>
    </location>
</feature>
<feature type="compositionally biased region" description="Polar residues" evidence="1">
    <location>
        <begin position="606"/>
        <end position="638"/>
    </location>
</feature>
<feature type="compositionally biased region" description="Polar residues" evidence="1">
    <location>
        <begin position="35"/>
        <end position="46"/>
    </location>
</feature>
<feature type="region of interest" description="Disordered" evidence="1">
    <location>
        <begin position="922"/>
        <end position="1025"/>
    </location>
</feature>
<dbReference type="Proteomes" id="UP000275078">
    <property type="component" value="Unassembled WGS sequence"/>
</dbReference>
<reference evidence="2 3" key="1">
    <citation type="journal article" date="2018" name="Nat. Ecol. Evol.">
        <title>Pezizomycetes genomes reveal the molecular basis of ectomycorrhizal truffle lifestyle.</title>
        <authorList>
            <person name="Murat C."/>
            <person name="Payen T."/>
            <person name="Noel B."/>
            <person name="Kuo A."/>
            <person name="Morin E."/>
            <person name="Chen J."/>
            <person name="Kohler A."/>
            <person name="Krizsan K."/>
            <person name="Balestrini R."/>
            <person name="Da Silva C."/>
            <person name="Montanini B."/>
            <person name="Hainaut M."/>
            <person name="Levati E."/>
            <person name="Barry K.W."/>
            <person name="Belfiori B."/>
            <person name="Cichocki N."/>
            <person name="Clum A."/>
            <person name="Dockter R.B."/>
            <person name="Fauchery L."/>
            <person name="Guy J."/>
            <person name="Iotti M."/>
            <person name="Le Tacon F."/>
            <person name="Lindquist E.A."/>
            <person name="Lipzen A."/>
            <person name="Malagnac F."/>
            <person name="Mello A."/>
            <person name="Molinier V."/>
            <person name="Miyauchi S."/>
            <person name="Poulain J."/>
            <person name="Riccioni C."/>
            <person name="Rubini A."/>
            <person name="Sitrit Y."/>
            <person name="Splivallo R."/>
            <person name="Traeger S."/>
            <person name="Wang M."/>
            <person name="Zifcakova L."/>
            <person name="Wipf D."/>
            <person name="Zambonelli A."/>
            <person name="Paolocci F."/>
            <person name="Nowrousian M."/>
            <person name="Ottonello S."/>
            <person name="Baldrian P."/>
            <person name="Spatafora J.W."/>
            <person name="Henrissat B."/>
            <person name="Nagy L.G."/>
            <person name="Aury J.M."/>
            <person name="Wincker P."/>
            <person name="Grigoriev I.V."/>
            <person name="Bonfante P."/>
            <person name="Martin F.M."/>
        </authorList>
    </citation>
    <scope>NUCLEOTIDE SEQUENCE [LARGE SCALE GENOMIC DNA]</scope>
    <source>
        <strain evidence="2 3">RN42</strain>
    </source>
</reference>
<protein>
    <submittedName>
        <fullName evidence="2">Uncharacterized protein</fullName>
    </submittedName>
</protein>
<dbReference type="EMBL" id="ML119914">
    <property type="protein sequence ID" value="RPA71600.1"/>
    <property type="molecule type" value="Genomic_DNA"/>
</dbReference>
<feature type="compositionally biased region" description="Acidic residues" evidence="1">
    <location>
        <begin position="215"/>
        <end position="228"/>
    </location>
</feature>
<feature type="region of interest" description="Disordered" evidence="1">
    <location>
        <begin position="198"/>
        <end position="243"/>
    </location>
</feature>
<evidence type="ECO:0000256" key="1">
    <source>
        <dbReference type="SAM" id="MobiDB-lite"/>
    </source>
</evidence>
<gene>
    <name evidence="2" type="ORF">BJ508DRAFT_335875</name>
</gene>
<name>A0A3N4HHV7_ASCIM</name>
<feature type="compositionally biased region" description="Polar residues" evidence="1">
    <location>
        <begin position="669"/>
        <end position="681"/>
    </location>
</feature>
<dbReference type="AlphaFoldDB" id="A0A3N4HHV7"/>
<feature type="region of interest" description="Disordered" evidence="1">
    <location>
        <begin position="1"/>
        <end position="106"/>
    </location>
</feature>
<feature type="compositionally biased region" description="Polar residues" evidence="1">
    <location>
        <begin position="552"/>
        <end position="575"/>
    </location>
</feature>
<proteinExistence type="predicted"/>
<feature type="region of interest" description="Disordered" evidence="1">
    <location>
        <begin position="541"/>
        <end position="774"/>
    </location>
</feature>
<sequence>MGCSSFITRRRSNPAAFQRPKPGQLTQIPRPFLSNFETDTNASTAFRRSHSQRSDSEEESSISPPPKRSKTSRHAPHQPTHHNQRTGRTIASLSPQPMPPPFRRMPRGEQTKHLVLAHLQKTVPKMTYDDVTSNTIRAEKAGYRWVTTERFRFLMDQRPDRLGNRKSFANYTIAEYDLLEKALRKGWLRAVPIGEDVGEQDASASSGESSTGSDDSSDDSTSDEESEDQRETLPERKRKRSTRPRALWRDHALACRTKLHSHLKRVLPGITLEEVQISDKGSVANGYRWLTSHGFTLPRETKPNGTTCSRSLSNVTMKDAEEIVRALRKGWLWAELLYETATDEESESQEEKHQQAISVRETDVEQEEQLEESITLSTTRRPAENGTQLSSRSTSKTRTSYERGLLARGMATKQLLLDHLRKELPTLTLDIQDVTLSPNATHAYYWIFKGYEVPLQASSWKRKGILGFLRTEHVEVEEALRSGKIRAVLKDLYYQGPQPGFETPVNTQPYTGQFRATTPWEPNKSVFRPITYGGLGAPSQTNYDVSLHEQPPWQSNPSTTDSPGQFGSESASQFNPGFEQAFTGANQVQSNNPLGPYRQTPGLPASTPSVQRQMQSAFQQGHLQARTQPSTIPQSNINPYALPQPAQPQQQSLYSHPQRDHNTYARPGQAQQGSLFPSNQHWPGAYQQPLPGQAGAGQQMGPSQYGQYKSGQHDARGIQQAPLFPPAHGQIQPPWQAPPATQPVRSHDGQYDLAPKTIHPPHGAPYQPPPRLPQTYQQANQTISTQGYNQEPFHGHNNYNTSSNRQLQQQGGFAGYSTHNPNATGNQMQLQSRTGLHHSQQHASGFPATTTAQDRVEPAAIPLANIRSRPGETLPVGQQLPPRIVPAIAVAPAEAPATAFQQGTEGAEGTEHREAVIGQATPPPQAVAAGGIEPGIAPNQGTPGGIGQENFPPPDNDAQQAAEGALEDAGPGEIDPENVPPPDNGAQEAAEGALEDAGPAGSAAAEDLGQQGAPAANQPRGRRRRTQNTFVEEHLKAAVMFDFNAAFPQPAPVRIMDWTFADFTFGTRA</sequence>
<evidence type="ECO:0000313" key="3">
    <source>
        <dbReference type="Proteomes" id="UP000275078"/>
    </source>
</evidence>
<keyword evidence="3" id="KW-1185">Reference proteome</keyword>
<feature type="region of interest" description="Disordered" evidence="1">
    <location>
        <begin position="811"/>
        <end position="854"/>
    </location>
</feature>
<evidence type="ECO:0000313" key="2">
    <source>
        <dbReference type="EMBL" id="RPA71600.1"/>
    </source>
</evidence>
<feature type="compositionally biased region" description="Polar residues" evidence="1">
    <location>
        <begin position="583"/>
        <end position="593"/>
    </location>
</feature>